<dbReference type="Proteomes" id="UP000436016">
    <property type="component" value="Unassembled WGS sequence"/>
</dbReference>
<evidence type="ECO:0000313" key="2">
    <source>
        <dbReference type="Proteomes" id="UP000436016"/>
    </source>
</evidence>
<protein>
    <submittedName>
        <fullName evidence="1">Uncharacterized protein</fullName>
    </submittedName>
</protein>
<comment type="caution">
    <text evidence="1">The sequence shown here is derived from an EMBL/GenBank/DDBJ whole genome shotgun (WGS) entry which is preliminary data.</text>
</comment>
<name>A0A6B0TYH3_9RHOB</name>
<keyword evidence="2" id="KW-1185">Reference proteome</keyword>
<gene>
    <name evidence="1" type="ORF">GSH16_11375</name>
</gene>
<dbReference type="AlphaFoldDB" id="A0A6B0TYH3"/>
<proteinExistence type="predicted"/>
<accession>A0A6B0TYH3</accession>
<evidence type="ECO:0000313" key="1">
    <source>
        <dbReference type="EMBL" id="MXU66053.1"/>
    </source>
</evidence>
<organism evidence="1 2">
    <name type="scientific">Oceanomicrobium pacificus</name>
    <dbReference type="NCBI Taxonomy" id="2692916"/>
    <lineage>
        <taxon>Bacteria</taxon>
        <taxon>Pseudomonadati</taxon>
        <taxon>Pseudomonadota</taxon>
        <taxon>Alphaproteobacteria</taxon>
        <taxon>Rhodobacterales</taxon>
        <taxon>Paracoccaceae</taxon>
        <taxon>Oceanomicrobium</taxon>
    </lineage>
</organism>
<dbReference type="EMBL" id="WUWG01000003">
    <property type="protein sequence ID" value="MXU66053.1"/>
    <property type="molecule type" value="Genomic_DNA"/>
</dbReference>
<reference evidence="1 2" key="1">
    <citation type="submission" date="2019-12" db="EMBL/GenBank/DDBJ databases">
        <title>Strain KN286 was isolated from seawater, which was collected from Caroline Seamount in the tropical western Pacific.</title>
        <authorList>
            <person name="Wang Q."/>
        </authorList>
    </citation>
    <scope>NUCLEOTIDE SEQUENCE [LARGE SCALE GENOMIC DNA]</scope>
    <source>
        <strain evidence="1 2">KN286</strain>
    </source>
</reference>
<dbReference type="RefSeq" id="WP_160855088.1">
    <property type="nucleotide sequence ID" value="NZ_WUWG01000003.1"/>
</dbReference>
<sequence length="241" mass="26691">MLPAKFYQTTYAADDVARLCQMAGLKPQDPEAFHQKLEDCAAVYRWETANYEEVVPAFSVKRELHSAQKRATALQKSLSELSDTARQELLRRVAYRQDRDAARHITGRREGGEASLLLPSGGSDDAILLGLPDIEGLIDILSDVLGAAISEVPKRPSGPVPDFGLYLWAANIRLLWEETTDAPFTRDATEENIPITPAALFCVEAFKPIEPSFPRSRVLHALKLCIQYKKITGTVAAKNVQ</sequence>